<organism evidence="3 4">
    <name type="scientific">Corynebacterium vitaeruminis DSM 20294</name>
    <dbReference type="NCBI Taxonomy" id="1224164"/>
    <lineage>
        <taxon>Bacteria</taxon>
        <taxon>Bacillati</taxon>
        <taxon>Actinomycetota</taxon>
        <taxon>Actinomycetes</taxon>
        <taxon>Mycobacteriales</taxon>
        <taxon>Corynebacteriaceae</taxon>
        <taxon>Corynebacterium</taxon>
    </lineage>
</organism>
<dbReference type="Pfam" id="PF07510">
    <property type="entry name" value="GmrSD_C"/>
    <property type="match status" value="1"/>
</dbReference>
<reference evidence="3 4" key="1">
    <citation type="submission" date="2013-02" db="EMBL/GenBank/DDBJ databases">
        <title>The complete genome sequence of Corynebacterium vitaeruminis DSM 20294.</title>
        <authorList>
            <person name="Ruckert C."/>
            <person name="Albersmeier A."/>
            <person name="Kalinowski J."/>
        </authorList>
    </citation>
    <scope>NUCLEOTIDE SEQUENCE [LARGE SCALE GENOMIC DNA]</scope>
    <source>
        <strain evidence="4">ATCC 10234</strain>
    </source>
</reference>
<protein>
    <recommendedName>
        <fullName evidence="5">DUF262 domain-containing protein</fullName>
    </recommendedName>
</protein>
<dbReference type="PANTHER" id="PTHR35149:SF2">
    <property type="entry name" value="DUF262 DOMAIN-CONTAINING PROTEIN"/>
    <property type="match status" value="1"/>
</dbReference>
<dbReference type="Pfam" id="PF03235">
    <property type="entry name" value="GmrSD_N"/>
    <property type="match status" value="1"/>
</dbReference>
<keyword evidence="4" id="KW-1185">Reference proteome</keyword>
<gene>
    <name evidence="3" type="ORF">B843_03395</name>
</gene>
<dbReference type="Proteomes" id="UP000019222">
    <property type="component" value="Chromosome"/>
</dbReference>
<evidence type="ECO:0000259" key="1">
    <source>
        <dbReference type="Pfam" id="PF03235"/>
    </source>
</evidence>
<dbReference type="HOGENOM" id="CLU_011736_6_0_11"/>
<dbReference type="eggNOG" id="COG1479">
    <property type="taxonomic scope" value="Bacteria"/>
</dbReference>
<dbReference type="PATRIC" id="fig|1224164.3.peg.674"/>
<dbReference type="AlphaFoldDB" id="W5XZI8"/>
<feature type="domain" description="GmrSD restriction endonucleases C-terminal" evidence="2">
    <location>
        <begin position="439"/>
        <end position="559"/>
    </location>
</feature>
<dbReference type="PANTHER" id="PTHR35149">
    <property type="entry name" value="SLL5132 PROTEIN"/>
    <property type="match status" value="1"/>
</dbReference>
<dbReference type="EMBL" id="CP004353">
    <property type="protein sequence ID" value="AHI22070.1"/>
    <property type="molecule type" value="Genomic_DNA"/>
</dbReference>
<dbReference type="InterPro" id="IPR011089">
    <property type="entry name" value="GmrSD_C"/>
</dbReference>
<dbReference type="InterPro" id="IPR004919">
    <property type="entry name" value="GmrSD_N"/>
</dbReference>
<evidence type="ECO:0000313" key="3">
    <source>
        <dbReference type="EMBL" id="AHI22070.1"/>
    </source>
</evidence>
<dbReference type="KEGG" id="cvt:B843_03395"/>
<sequence length="568" mass="65321">MKGHLVAGETRRLEAAEISVGRLLTSGDFEFVIPEYQRPYAWGAEESLQLLSDLLGALERDTDEPYFLGSIVLVKSPNVARSEVIDGQQRITTLTLLLSLLRDLVANEDLRRSIHDLIEKPAVEWDNQPARPRLKLRPRDNQFFYDYVQTVGNTARLIELSDNIPETDSQRGLRDNAKALHAELVQLSAERLKDLFRLIAGRAFLVTVSTPDLNSAYRIFSVMNARGLPLSPQDIFKSQVIGAIDEHEKQHYADRWEHLEESLGRDEFGDLFLYIRAIKARTRGVKSLLQEFPEQVLNTYLPDNGSGFIREVLEPYARADIRLLAQDFQGEDPHWEQVNHWLKRLDQLDNDDWRPPALWALTEHGEDPEFLVDFFAKLERLAASMLVRRVYATPRQLRYMELLKQLADGLGLEAPAFELTESERAETRDRIDGEIYLATRVRRYVLLRLDSILAKDPGASYDHRIITVEHVLPQSPAQDSQWVRDFTEDETATWTHRLGNLLLLNRISNSRAQNFDFDVKKDKYFTSGKGVAVFALTTQVLAEPVWTPEVVERRQEELVGLLVKEWQL</sequence>
<dbReference type="STRING" id="1224164.B843_03395"/>
<proteinExistence type="predicted"/>
<feature type="domain" description="GmrSD restriction endonucleases N-terminal" evidence="1">
    <location>
        <begin position="23"/>
        <end position="240"/>
    </location>
</feature>
<evidence type="ECO:0008006" key="5">
    <source>
        <dbReference type="Google" id="ProtNLM"/>
    </source>
</evidence>
<evidence type="ECO:0000259" key="2">
    <source>
        <dbReference type="Pfam" id="PF07510"/>
    </source>
</evidence>
<evidence type="ECO:0000313" key="4">
    <source>
        <dbReference type="Proteomes" id="UP000019222"/>
    </source>
</evidence>
<name>W5XZI8_9CORY</name>
<accession>W5XZI8</accession>